<evidence type="ECO:0000313" key="2">
    <source>
        <dbReference type="Proteomes" id="UP000199245"/>
    </source>
</evidence>
<gene>
    <name evidence="1" type="ORF">SAMN05216337_1001175</name>
</gene>
<evidence type="ECO:0000313" key="1">
    <source>
        <dbReference type="EMBL" id="SDC06881.1"/>
    </source>
</evidence>
<dbReference type="RefSeq" id="WP_092077636.1">
    <property type="nucleotide sequence ID" value="NZ_FMZW01000001.1"/>
</dbReference>
<dbReference type="Proteomes" id="UP000199245">
    <property type="component" value="Unassembled WGS sequence"/>
</dbReference>
<proteinExistence type="predicted"/>
<organism evidence="1 2">
    <name type="scientific">Bradyrhizobium brasilense</name>
    <dbReference type="NCBI Taxonomy" id="1419277"/>
    <lineage>
        <taxon>Bacteria</taxon>
        <taxon>Pseudomonadati</taxon>
        <taxon>Pseudomonadota</taxon>
        <taxon>Alphaproteobacteria</taxon>
        <taxon>Hyphomicrobiales</taxon>
        <taxon>Nitrobacteraceae</taxon>
        <taxon>Bradyrhizobium</taxon>
    </lineage>
</organism>
<dbReference type="EMBL" id="FMZW01000001">
    <property type="protein sequence ID" value="SDC06881.1"/>
    <property type="molecule type" value="Genomic_DNA"/>
</dbReference>
<protein>
    <submittedName>
        <fullName evidence="1">Uncharacterized protein</fullName>
    </submittedName>
</protein>
<accession>A0A1G6IKB7</accession>
<dbReference type="AlphaFoldDB" id="A0A1G6IKB7"/>
<sequence length="141" mass="15017">MRELHDNIDVKRGISPVAATTDNTAYVSQILDMQGVQSAEFLILCGALADADATFTVLAEEGDQANLSDNAAIADADLLGTEALASFDFSADNKVFKLGFRPSGKRYKRVTVTPANNTGNVFLSGVWITLPLMRPTANPPA</sequence>
<reference evidence="1 2" key="1">
    <citation type="submission" date="2016-10" db="EMBL/GenBank/DDBJ databases">
        <authorList>
            <person name="de Groot N.N."/>
        </authorList>
    </citation>
    <scope>NUCLEOTIDE SEQUENCE [LARGE SCALE GENOMIC DNA]</scope>
    <source>
        <strain evidence="1 2">R5</strain>
    </source>
</reference>
<name>A0A1G6IKB7_9BRAD</name>